<dbReference type="Proteomes" id="UP001054945">
    <property type="component" value="Unassembled WGS sequence"/>
</dbReference>
<sequence>MSGVEHPIWLLDLICPYFKQARTRRQCNDKSDEIVTNNTDFRASYRKGASSLSISTLLQAKWSSPRSTAYHSELYVSCSDRRFENSPM</sequence>
<gene>
    <name evidence="1" type="ORF">CEXT_772241</name>
</gene>
<protein>
    <submittedName>
        <fullName evidence="1">Uncharacterized protein</fullName>
    </submittedName>
</protein>
<name>A0AAV4VP87_CAEEX</name>
<reference evidence="1 2" key="1">
    <citation type="submission" date="2021-06" db="EMBL/GenBank/DDBJ databases">
        <title>Caerostris extrusa draft genome.</title>
        <authorList>
            <person name="Kono N."/>
            <person name="Arakawa K."/>
        </authorList>
    </citation>
    <scope>NUCLEOTIDE SEQUENCE [LARGE SCALE GENOMIC DNA]</scope>
</reference>
<dbReference type="AlphaFoldDB" id="A0AAV4VP87"/>
<evidence type="ECO:0000313" key="1">
    <source>
        <dbReference type="EMBL" id="GIY71769.1"/>
    </source>
</evidence>
<accession>A0AAV4VP87</accession>
<keyword evidence="2" id="KW-1185">Reference proteome</keyword>
<evidence type="ECO:0000313" key="2">
    <source>
        <dbReference type="Proteomes" id="UP001054945"/>
    </source>
</evidence>
<organism evidence="1 2">
    <name type="scientific">Caerostris extrusa</name>
    <name type="common">Bark spider</name>
    <name type="synonym">Caerostris bankana</name>
    <dbReference type="NCBI Taxonomy" id="172846"/>
    <lineage>
        <taxon>Eukaryota</taxon>
        <taxon>Metazoa</taxon>
        <taxon>Ecdysozoa</taxon>
        <taxon>Arthropoda</taxon>
        <taxon>Chelicerata</taxon>
        <taxon>Arachnida</taxon>
        <taxon>Araneae</taxon>
        <taxon>Araneomorphae</taxon>
        <taxon>Entelegynae</taxon>
        <taxon>Araneoidea</taxon>
        <taxon>Araneidae</taxon>
        <taxon>Caerostris</taxon>
    </lineage>
</organism>
<comment type="caution">
    <text evidence="1">The sequence shown here is derived from an EMBL/GenBank/DDBJ whole genome shotgun (WGS) entry which is preliminary data.</text>
</comment>
<proteinExistence type="predicted"/>
<dbReference type="EMBL" id="BPLR01014858">
    <property type="protein sequence ID" value="GIY71769.1"/>
    <property type="molecule type" value="Genomic_DNA"/>
</dbReference>